<evidence type="ECO:0000313" key="10">
    <source>
        <dbReference type="Proteomes" id="UP000293360"/>
    </source>
</evidence>
<accession>A0A4Q4TSX6</accession>
<name>A0A4Q4TSX6_9PEZI</name>
<feature type="region of interest" description="Disordered" evidence="6">
    <location>
        <begin position="800"/>
        <end position="866"/>
    </location>
</feature>
<evidence type="ECO:0000256" key="3">
    <source>
        <dbReference type="ARBA" id="ARBA00022801"/>
    </source>
</evidence>
<evidence type="ECO:0000259" key="7">
    <source>
        <dbReference type="Pfam" id="PF13086"/>
    </source>
</evidence>
<evidence type="ECO:0008006" key="11">
    <source>
        <dbReference type="Google" id="ProtNLM"/>
    </source>
</evidence>
<dbReference type="STRING" id="155417.A0A4Q4TSX6"/>
<feature type="domain" description="DNA2/NAM7 helicase helicase" evidence="7">
    <location>
        <begin position="863"/>
        <end position="1081"/>
    </location>
</feature>
<evidence type="ECO:0000313" key="9">
    <source>
        <dbReference type="EMBL" id="RYP08573.1"/>
    </source>
</evidence>
<dbReference type="Proteomes" id="UP000293360">
    <property type="component" value="Unassembled WGS sequence"/>
</dbReference>
<protein>
    <recommendedName>
        <fullName evidence="11">DNA2/NAM7 helicase-like C-terminal domain-containing protein</fullName>
    </recommendedName>
</protein>
<dbReference type="InterPro" id="IPR041677">
    <property type="entry name" value="DNA2/NAM7_AAA_11"/>
</dbReference>
<gene>
    <name evidence="9" type="ORF">DL764_001808</name>
</gene>
<dbReference type="InterPro" id="IPR041679">
    <property type="entry name" value="DNA2/NAM7-like_C"/>
</dbReference>
<dbReference type="GO" id="GO:0005524">
    <property type="term" value="F:ATP binding"/>
    <property type="evidence" value="ECO:0007669"/>
    <property type="project" value="UniProtKB-KW"/>
</dbReference>
<dbReference type="InterPro" id="IPR050534">
    <property type="entry name" value="Coronavir_polyprotein_1ab"/>
</dbReference>
<sequence length="1523" mass="172752">MASKEANLTPAQAPVTEYEYDESYWEQNVLDITQGNPDDADMLHSVHGPPGIQEAAESGNASARAILRARSYNDSAEKRTPYESAFVNGIVFVNGEPTSLYQNECLVHLGNKKANGPRTALSFKCARFTPPVLELQHNYFHRNSRYESAVTYIEIAEIHTRPTRIEMDRDEANSRFPLDCELECGAQRLSFAVSQSDVRHVVSQNKRKNMQDAEVFSPKYMATQNAYERRLDSLFRACSRLNVDIWISSDATTIRLFMDHVQDHWTRAQSDILLPLFEPSPRKWMINLGNFATPDQLRLTAREPSVVHFSSRKHALAARVYSTIYEHLYDQLCANEMKNKISKVLLLPLPNTQINGRPSEFFMAVHETQLDRDLYPQAGDILDVYFSGEFSYDPIPTNFSPTEKLTQVVNFLMRGIAKAGSRFTRAEDDFERFTYSEVYLKEICDIDDDDFYIEARSALCRKQKEDGSMESYEEYKDRMTQLVTRYLGEFRLPQPKPNHRIPSFSRVIDPPFDMAQLGVFFLHVKIAKHPLWPRHMLPKPLVQFVTPHPDPAKFTSMREIVDELTMKSNKYRTEVMFDRIAHDGPTRAYISAASQFAMTEGDTPFARFAEWTTSFSTSAETHQCALAFPMLRAIQHAIGYRYSGQAYATELTNMANNVFDYDAADTPNNRPPPPTDVDPDVYAAIWDRITMMDTDQRAVITNMDRAPHGYQNIIGGPGSGKTRAVLDLAVILQAEQIIPGTLHEHTFMPTTPPTVFDDEDLADMEPGMETERTLKNRAFYFAAPSENSEMIQDTLQFNNGENRQDTADENTQNVEDDRPRGDGGWGKEWEIRENTTLNDEDDAPQGATFGMSDQSPQESKKSEPQTLHPRLFIVATSNMQADDLTIRYTNLTKQVGLKLITLRLTPWDKEKNSLRSIGRPFEADFDDPVEILKYMEVTRRLDEIRQQAKVAFTTLHSGGELDAAALAYHFLLYSDDYKVFARVHESQFTDPEAFSAMAAQYNAWIDAALKQAVQRADAIIGTSYAAYKLANQGIWSADVVIHDEAARATEPETLTAWACFPDAYARVTVGDPTQSPAISLSIEAHRSNNLAKRFINPFAHQAKLPFMERVKLAGVYTTYLHENHRTVNGLADYCSRKFYDGRMHQSKPAGATPDEQRAIDWLRSYAPTMSGARLWLDVEGMTETKDLSTKNTAHANLIVDLVVAAFQNKLHRGGERFNILIVTPYRDQAAHIRQVIADLSPMEYCATKVEVRTVWDATGHEGDLVIVDWTRSQAPGFIGQPRIVNVAMSRSTCIEVHLINSFIFKSRAATDNSVKYIFSAFKEGLDYEAVATIKGDPYKDRCIICKACHEKKKHDRKMCRFCPNATGRHHTRQCPAKSDHPRMAPIVTNLDEDMEISQPPFQTARGKKAYKGKTRGDYNNAPHLTDTLAPGEAFRSAEADRMERVKEALKNRGNSDWGTPPTSTSRPQRQTWVDTYVYPLRGEAYPWDEQVTEEAIGEDFDTDGNVVKLSEYFLHPPPPVDSF</sequence>
<comment type="similarity">
    <text evidence="1">Belongs to the DNA2/NAM7 helicase family.</text>
</comment>
<dbReference type="Pfam" id="PF13086">
    <property type="entry name" value="AAA_11"/>
    <property type="match status" value="1"/>
</dbReference>
<dbReference type="Pfam" id="PF13087">
    <property type="entry name" value="AAA_12"/>
    <property type="match status" value="1"/>
</dbReference>
<dbReference type="InterPro" id="IPR027417">
    <property type="entry name" value="P-loop_NTPase"/>
</dbReference>
<dbReference type="GO" id="GO:0016787">
    <property type="term" value="F:hydrolase activity"/>
    <property type="evidence" value="ECO:0007669"/>
    <property type="project" value="UniProtKB-KW"/>
</dbReference>
<evidence type="ECO:0000256" key="5">
    <source>
        <dbReference type="ARBA" id="ARBA00022840"/>
    </source>
</evidence>
<feature type="compositionally biased region" description="Basic and acidic residues" evidence="6">
    <location>
        <begin position="815"/>
        <end position="833"/>
    </location>
</feature>
<feature type="domain" description="DNA2/NAM7 helicase-like C-terminal" evidence="8">
    <location>
        <begin position="1107"/>
        <end position="1291"/>
    </location>
</feature>
<dbReference type="PANTHER" id="PTHR43788:SF16">
    <property type="entry name" value="HELICASE WITH ZINC FINGER 2"/>
    <property type="match status" value="1"/>
</dbReference>
<keyword evidence="2" id="KW-0547">Nucleotide-binding</keyword>
<keyword evidence="10" id="KW-1185">Reference proteome</keyword>
<keyword evidence="3" id="KW-0378">Hydrolase</keyword>
<keyword evidence="4" id="KW-0347">Helicase</keyword>
<evidence type="ECO:0000259" key="8">
    <source>
        <dbReference type="Pfam" id="PF13087"/>
    </source>
</evidence>
<dbReference type="Gene3D" id="3.40.50.300">
    <property type="entry name" value="P-loop containing nucleotide triphosphate hydrolases"/>
    <property type="match status" value="2"/>
</dbReference>
<organism evidence="9 10">
    <name type="scientific">Monosporascus ibericus</name>
    <dbReference type="NCBI Taxonomy" id="155417"/>
    <lineage>
        <taxon>Eukaryota</taxon>
        <taxon>Fungi</taxon>
        <taxon>Dikarya</taxon>
        <taxon>Ascomycota</taxon>
        <taxon>Pezizomycotina</taxon>
        <taxon>Sordariomycetes</taxon>
        <taxon>Xylariomycetidae</taxon>
        <taxon>Xylariales</taxon>
        <taxon>Xylariales incertae sedis</taxon>
        <taxon>Monosporascus</taxon>
    </lineage>
</organism>
<evidence type="ECO:0000256" key="6">
    <source>
        <dbReference type="SAM" id="MobiDB-lite"/>
    </source>
</evidence>
<keyword evidence="5" id="KW-0067">ATP-binding</keyword>
<dbReference type="SUPFAM" id="SSF52540">
    <property type="entry name" value="P-loop containing nucleoside triphosphate hydrolases"/>
    <property type="match status" value="1"/>
</dbReference>
<evidence type="ECO:0000256" key="2">
    <source>
        <dbReference type="ARBA" id="ARBA00022741"/>
    </source>
</evidence>
<feature type="region of interest" description="Disordered" evidence="6">
    <location>
        <begin position="1402"/>
        <end position="1424"/>
    </location>
</feature>
<dbReference type="EMBL" id="QJNU01000058">
    <property type="protein sequence ID" value="RYP08573.1"/>
    <property type="molecule type" value="Genomic_DNA"/>
</dbReference>
<reference evidence="9 10" key="1">
    <citation type="submission" date="2018-06" db="EMBL/GenBank/DDBJ databases">
        <title>Complete Genomes of Monosporascus.</title>
        <authorList>
            <person name="Robinson A.J."/>
            <person name="Natvig D.O."/>
        </authorList>
    </citation>
    <scope>NUCLEOTIDE SEQUENCE [LARGE SCALE GENOMIC DNA]</scope>
    <source>
        <strain evidence="9 10">CBS 110550</strain>
    </source>
</reference>
<proteinExistence type="inferred from homology"/>
<evidence type="ECO:0000256" key="4">
    <source>
        <dbReference type="ARBA" id="ARBA00022806"/>
    </source>
</evidence>
<dbReference type="GO" id="GO:0043139">
    <property type="term" value="F:5'-3' DNA helicase activity"/>
    <property type="evidence" value="ECO:0007669"/>
    <property type="project" value="TreeGrafter"/>
</dbReference>
<dbReference type="OrthoDB" id="4693008at2759"/>
<evidence type="ECO:0000256" key="1">
    <source>
        <dbReference type="ARBA" id="ARBA00007913"/>
    </source>
</evidence>
<dbReference type="PANTHER" id="PTHR43788">
    <property type="entry name" value="DNA2/NAM7 HELICASE FAMILY MEMBER"/>
    <property type="match status" value="1"/>
</dbReference>
<comment type="caution">
    <text evidence="9">The sequence shown here is derived from an EMBL/GenBank/DDBJ whole genome shotgun (WGS) entry which is preliminary data.</text>
</comment>